<evidence type="ECO:0000313" key="2">
    <source>
        <dbReference type="EMBL" id="OQV22782.1"/>
    </source>
</evidence>
<proteinExistence type="predicted"/>
<accession>A0A1W0X639</accession>
<protein>
    <submittedName>
        <fullName evidence="2">Uncharacterized protein</fullName>
    </submittedName>
</protein>
<feature type="chain" id="PRO_5012258247" evidence="1">
    <location>
        <begin position="27"/>
        <end position="184"/>
    </location>
</feature>
<keyword evidence="1" id="KW-0732">Signal</keyword>
<evidence type="ECO:0000256" key="1">
    <source>
        <dbReference type="SAM" id="SignalP"/>
    </source>
</evidence>
<name>A0A1W0X639_HYPEX</name>
<reference evidence="3" key="1">
    <citation type="submission" date="2017-01" db="EMBL/GenBank/DDBJ databases">
        <title>Comparative genomics of anhydrobiosis in the tardigrade Hypsibius dujardini.</title>
        <authorList>
            <person name="Yoshida Y."/>
            <person name="Koutsovoulos G."/>
            <person name="Laetsch D."/>
            <person name="Stevens L."/>
            <person name="Kumar S."/>
            <person name="Horikawa D."/>
            <person name="Ishino K."/>
            <person name="Komine S."/>
            <person name="Tomita M."/>
            <person name="Blaxter M."/>
            <person name="Arakawa K."/>
        </authorList>
    </citation>
    <scope>NUCLEOTIDE SEQUENCE [LARGE SCALE GENOMIC DNA]</scope>
    <source>
        <strain evidence="3">Z151</strain>
    </source>
</reference>
<dbReference type="Proteomes" id="UP000192578">
    <property type="component" value="Unassembled WGS sequence"/>
</dbReference>
<organism evidence="2 3">
    <name type="scientific">Hypsibius exemplaris</name>
    <name type="common">Freshwater tardigrade</name>
    <dbReference type="NCBI Taxonomy" id="2072580"/>
    <lineage>
        <taxon>Eukaryota</taxon>
        <taxon>Metazoa</taxon>
        <taxon>Ecdysozoa</taxon>
        <taxon>Tardigrada</taxon>
        <taxon>Eutardigrada</taxon>
        <taxon>Parachela</taxon>
        <taxon>Hypsibioidea</taxon>
        <taxon>Hypsibiidae</taxon>
        <taxon>Hypsibius</taxon>
    </lineage>
</organism>
<gene>
    <name evidence="2" type="ORF">BV898_03219</name>
</gene>
<evidence type="ECO:0000313" key="3">
    <source>
        <dbReference type="Proteomes" id="UP000192578"/>
    </source>
</evidence>
<sequence length="184" mass="20034">MASSPIFGLVSWGVLLPLFFTGSCAASSFLRIGDPVMHCRACINDNEPCPWLNETQIVSCPRATEGCVRYSDNSFYKIDHYKGFNMRIDGGWRGCVDSLLRENKELFGIADLNQEQCYRNLNIKGLVKGAGSTTIPADATIEFKGDICICKGNGTGLCNGARKIVITLWMALSAVALSCFSSTI</sequence>
<dbReference type="AlphaFoldDB" id="A0A1W0X639"/>
<dbReference type="EMBL" id="MTYJ01000015">
    <property type="protein sequence ID" value="OQV22782.1"/>
    <property type="molecule type" value="Genomic_DNA"/>
</dbReference>
<comment type="caution">
    <text evidence="2">The sequence shown here is derived from an EMBL/GenBank/DDBJ whole genome shotgun (WGS) entry which is preliminary data.</text>
</comment>
<feature type="signal peptide" evidence="1">
    <location>
        <begin position="1"/>
        <end position="26"/>
    </location>
</feature>
<keyword evidence="3" id="KW-1185">Reference proteome</keyword>